<evidence type="ECO:0000259" key="3">
    <source>
        <dbReference type="SMART" id="SM00864"/>
    </source>
</evidence>
<organism evidence="4 5">
    <name type="scientific">Marchantia polymorpha subsp. ruderalis</name>
    <dbReference type="NCBI Taxonomy" id="1480154"/>
    <lineage>
        <taxon>Eukaryota</taxon>
        <taxon>Viridiplantae</taxon>
        <taxon>Streptophyta</taxon>
        <taxon>Embryophyta</taxon>
        <taxon>Marchantiophyta</taxon>
        <taxon>Marchantiopsida</taxon>
        <taxon>Marchantiidae</taxon>
        <taxon>Marchantiales</taxon>
        <taxon>Marchantiaceae</taxon>
        <taxon>Marchantia</taxon>
    </lineage>
</organism>
<dbReference type="Gene3D" id="2.20.110.10">
    <property type="entry name" value="Histone H3 K4-specific methyltransferase SET7/9 N-terminal domain"/>
    <property type="match status" value="2"/>
</dbReference>
<dbReference type="PANTHER" id="PTHR43215">
    <property type="entry name" value="RADIAL SPOKE HEAD 1 HOMOLOG"/>
    <property type="match status" value="1"/>
</dbReference>
<dbReference type="Gene3D" id="3.40.50.1440">
    <property type="entry name" value="Tubulin/FtsZ, GTPase domain"/>
    <property type="match status" value="1"/>
</dbReference>
<dbReference type="EMBL" id="LVLJ01001434">
    <property type="protein sequence ID" value="OAE29687.1"/>
    <property type="molecule type" value="Genomic_DNA"/>
</dbReference>
<keyword evidence="1" id="KW-0677">Repeat</keyword>
<feature type="compositionally biased region" description="Polar residues" evidence="2">
    <location>
        <begin position="698"/>
        <end position="709"/>
    </location>
</feature>
<gene>
    <name evidence="4" type="ORF">AXG93_509s1400</name>
</gene>
<sequence>MALLGAAWSGGWFCVETSGGPSKITTDARLKKNVLFVADHLKTAALFGNVRRVACFYSESWDVRLVRSNAGFFSRQNCLWRLGISFYPSSPPKKYRFISQSTRRVAKGDNWRSEFREATETRSLKVSKSVNAPANLTSNPQNGCSSGLPKIGPTVENDDLEAARLPLDKTSGEHRSGGDVKVEDSFSDLAGKQNDQVNRDKNLNTLYLVLGAGTGAGLGTAPMQLAAARSKGWLAVGIFIQPFMFEGQKRLEQANQLVENLVDCTDLVLVVEQDALLRGEAVTVSDATEMANNAVLMSISAISDIQSGKLDVNLAPEDPSSTADDRRKSLQNTGKAWLGSGKGHNLREAIEKSLGDSPAFDSPFVGGKVSVICAVASVVGQTKEELIEAESVLRQMLGSEIQLIAKAIINPSLEQGVILATVIIRRVDIGSKLRGGNIVKNVISLSTEVSGRDTPSRLQSSGTIAPTGVRSASSGSPSRENLQEGGLPNNSVSNVSMEVARDSRSFIRQEAIRVEPLNAEINAEESSSSLKESRKQHSRSSVKKATVRSYRTTTREEVRKVDSRQGSPQAPLASSASKRSWLALGWESGPSSAVAEAWAQARAEARRPAKVVPVSNVALPVGVRLRNDKPQVSPFENYDYSVEADGTDRWAAREPVPVDPDAVPRNRMMDMGLGAVMDMYNAASALVLGKETTDQRNKPSLTQRASSMLESERSQKKLTPMVEMEFKNGTYRGRCLTGLPDGKGRLTFPDGGFYDGQWKQGKRAGAGAFYYANGDLFQGSWKDDVMHGKGWMYYHNGDRLYANFWKGKAHGEGRFYAAQGDVFFGQFRENWRHGECLHIEASGVRVMKEVVTQNPTFIVYEKDDMLQIAHFKKMTHHMYASVYPGKSAIYVSLVRASNLDIAGPEDITGLLAVVTSGREISSPLVLLQQVCRGLPQLSLPRVYDLVLVPRVFNSSASLRWKEKPPVLEDRASFVALTYTECSTYSAAKPKCLPSLSQQLALAPFHRHCTVVVKGNFNLVTEVQFSHLCVPHRDHHRRRDIVNGVHPHYRSPKQKWHLHTASWEFVERRLWYVRPSSDSMTVGGGGIALHRGGAERMETTTIVRRQ</sequence>
<feature type="compositionally biased region" description="Polar residues" evidence="2">
    <location>
        <begin position="456"/>
        <end position="480"/>
    </location>
</feature>
<dbReference type="PANTHER" id="PTHR43215:SF15">
    <property type="entry name" value="PROTEIN ACCUMULATION AND REPLICATION OF CHLOROPLASTS 3, CHLOROPLASTIC"/>
    <property type="match status" value="1"/>
</dbReference>
<feature type="region of interest" description="Disordered" evidence="2">
    <location>
        <begin position="522"/>
        <end position="574"/>
    </location>
</feature>
<evidence type="ECO:0000313" key="4">
    <source>
        <dbReference type="EMBL" id="OAE29687.1"/>
    </source>
</evidence>
<evidence type="ECO:0000256" key="2">
    <source>
        <dbReference type="SAM" id="MobiDB-lite"/>
    </source>
</evidence>
<dbReference type="PRINTS" id="PR00423">
    <property type="entry name" value="CELLDVISFTSZ"/>
</dbReference>
<dbReference type="Proteomes" id="UP000077202">
    <property type="component" value="Unassembled WGS sequence"/>
</dbReference>
<feature type="region of interest" description="Disordered" evidence="2">
    <location>
        <begin position="130"/>
        <end position="152"/>
    </location>
</feature>
<evidence type="ECO:0000256" key="1">
    <source>
        <dbReference type="ARBA" id="ARBA00022737"/>
    </source>
</evidence>
<dbReference type="GO" id="GO:0005525">
    <property type="term" value="F:GTP binding"/>
    <property type="evidence" value="ECO:0007669"/>
    <property type="project" value="InterPro"/>
</dbReference>
<dbReference type="Pfam" id="PF02493">
    <property type="entry name" value="MORN"/>
    <property type="match status" value="5"/>
</dbReference>
<feature type="compositionally biased region" description="Polar residues" evidence="2">
    <location>
        <begin position="564"/>
        <end position="574"/>
    </location>
</feature>
<feature type="region of interest" description="Disordered" evidence="2">
    <location>
        <begin position="313"/>
        <end position="340"/>
    </location>
</feature>
<dbReference type="InterPro" id="IPR036525">
    <property type="entry name" value="Tubulin/FtsZ_GTPase_sf"/>
</dbReference>
<feature type="compositionally biased region" description="Polar residues" evidence="2">
    <location>
        <begin position="130"/>
        <end position="145"/>
    </location>
</feature>
<feature type="compositionally biased region" description="Basic residues" evidence="2">
    <location>
        <begin position="534"/>
        <end position="546"/>
    </location>
</feature>
<dbReference type="InterPro" id="IPR003008">
    <property type="entry name" value="Tubulin_FtsZ_GTPase"/>
</dbReference>
<dbReference type="SUPFAM" id="SSF82185">
    <property type="entry name" value="Histone H3 K4-specific methyltransferase SET7/9 N-terminal domain"/>
    <property type="match status" value="1"/>
</dbReference>
<reference evidence="4" key="1">
    <citation type="submission" date="2016-03" db="EMBL/GenBank/DDBJ databases">
        <title>Mechanisms controlling the formation of the plant cell surface in tip-growing cells are functionally conserved among land plants.</title>
        <authorList>
            <person name="Honkanen S."/>
            <person name="Jones V.A."/>
            <person name="Morieri G."/>
            <person name="Champion C."/>
            <person name="Hetherington A.J."/>
            <person name="Kelly S."/>
            <person name="Saint-Marcoux D."/>
            <person name="Proust H."/>
            <person name="Prescott H."/>
            <person name="Dolan L."/>
        </authorList>
    </citation>
    <scope>NUCLEOTIDE SEQUENCE [LARGE SCALE GENOMIC DNA]</scope>
    <source>
        <tissue evidence="4">Whole gametophyte</tissue>
    </source>
</reference>
<accession>A0A176W9D3</accession>
<dbReference type="InterPro" id="IPR003409">
    <property type="entry name" value="MORN"/>
</dbReference>
<dbReference type="AlphaFoldDB" id="A0A176W9D3"/>
<protein>
    <recommendedName>
        <fullName evidence="3">Tubulin/FtsZ GTPase domain-containing protein</fullName>
    </recommendedName>
</protein>
<feature type="region of interest" description="Disordered" evidence="2">
    <location>
        <begin position="450"/>
        <end position="494"/>
    </location>
</feature>
<name>A0A176W9D3_MARPO</name>
<feature type="domain" description="Tubulin/FtsZ GTPase" evidence="3">
    <location>
        <begin position="167"/>
        <end position="310"/>
    </location>
</feature>
<keyword evidence="5" id="KW-1185">Reference proteome</keyword>
<dbReference type="SMART" id="SM00698">
    <property type="entry name" value="MORN"/>
    <property type="match status" value="3"/>
</dbReference>
<evidence type="ECO:0000313" key="5">
    <source>
        <dbReference type="Proteomes" id="UP000077202"/>
    </source>
</evidence>
<proteinExistence type="predicted"/>
<dbReference type="GO" id="GO:0016020">
    <property type="term" value="C:membrane"/>
    <property type="evidence" value="ECO:0007669"/>
    <property type="project" value="UniProtKB-ARBA"/>
</dbReference>
<dbReference type="GO" id="GO:0005829">
    <property type="term" value="C:cytosol"/>
    <property type="evidence" value="ECO:0007669"/>
    <property type="project" value="TreeGrafter"/>
</dbReference>
<feature type="region of interest" description="Disordered" evidence="2">
    <location>
        <begin position="691"/>
        <end position="715"/>
    </location>
</feature>
<comment type="caution">
    <text evidence="4">The sequence shown here is derived from an EMBL/GenBank/DDBJ whole genome shotgun (WGS) entry which is preliminary data.</text>
</comment>
<feature type="compositionally biased region" description="Basic and acidic residues" evidence="2">
    <location>
        <begin position="553"/>
        <end position="563"/>
    </location>
</feature>
<dbReference type="SMART" id="SM00864">
    <property type="entry name" value="Tubulin"/>
    <property type="match status" value="1"/>
</dbReference>
<dbReference type="SUPFAM" id="SSF52490">
    <property type="entry name" value="Tubulin nucleotide-binding domain-like"/>
    <property type="match status" value="1"/>
</dbReference>